<dbReference type="PANTHER" id="PTHR23514">
    <property type="entry name" value="BYPASS OF STOP CODON PROTEIN 6"/>
    <property type="match status" value="1"/>
</dbReference>
<dbReference type="SUPFAM" id="SSF103473">
    <property type="entry name" value="MFS general substrate transporter"/>
    <property type="match status" value="1"/>
</dbReference>
<evidence type="ECO:0000256" key="1">
    <source>
        <dbReference type="ARBA" id="ARBA00004651"/>
    </source>
</evidence>
<dbReference type="PANTHER" id="PTHR23514:SF3">
    <property type="entry name" value="BYPASS OF STOP CODON PROTEIN 6"/>
    <property type="match status" value="1"/>
</dbReference>
<reference evidence="8" key="2">
    <citation type="submission" date="2021-04" db="EMBL/GenBank/DDBJ databases">
        <authorList>
            <person name="Gilroy R."/>
        </authorList>
    </citation>
    <scope>NUCLEOTIDE SEQUENCE</scope>
    <source>
        <strain evidence="8">ChiSxjej3B15-24422</strain>
    </source>
</reference>
<evidence type="ECO:0000256" key="2">
    <source>
        <dbReference type="ARBA" id="ARBA00008335"/>
    </source>
</evidence>
<protein>
    <submittedName>
        <fullName evidence="8">MFS transporter</fullName>
    </submittedName>
</protein>
<feature type="transmembrane region" description="Helical" evidence="7">
    <location>
        <begin position="169"/>
        <end position="190"/>
    </location>
</feature>
<keyword evidence="5 7" id="KW-1133">Transmembrane helix</keyword>
<dbReference type="GO" id="GO:0022857">
    <property type="term" value="F:transmembrane transporter activity"/>
    <property type="evidence" value="ECO:0007669"/>
    <property type="project" value="InterPro"/>
</dbReference>
<dbReference type="AlphaFoldDB" id="A0A9D1YTT4"/>
<feature type="transmembrane region" description="Helical" evidence="7">
    <location>
        <begin position="250"/>
        <end position="267"/>
    </location>
</feature>
<dbReference type="Pfam" id="PF07690">
    <property type="entry name" value="MFS_1"/>
    <property type="match status" value="1"/>
</dbReference>
<dbReference type="GO" id="GO:0005886">
    <property type="term" value="C:plasma membrane"/>
    <property type="evidence" value="ECO:0007669"/>
    <property type="project" value="UniProtKB-SubCell"/>
</dbReference>
<evidence type="ECO:0000256" key="3">
    <source>
        <dbReference type="ARBA" id="ARBA00022448"/>
    </source>
</evidence>
<keyword evidence="6 7" id="KW-0472">Membrane</keyword>
<feature type="transmembrane region" description="Helical" evidence="7">
    <location>
        <begin position="44"/>
        <end position="66"/>
    </location>
</feature>
<dbReference type="InterPro" id="IPR036259">
    <property type="entry name" value="MFS_trans_sf"/>
</dbReference>
<feature type="transmembrane region" description="Helical" evidence="7">
    <location>
        <begin position="73"/>
        <end position="92"/>
    </location>
</feature>
<evidence type="ECO:0000256" key="6">
    <source>
        <dbReference type="ARBA" id="ARBA00023136"/>
    </source>
</evidence>
<comment type="similarity">
    <text evidence="2">Belongs to the major facilitator superfamily.</text>
</comment>
<feature type="transmembrane region" description="Helical" evidence="7">
    <location>
        <begin position="334"/>
        <end position="362"/>
    </location>
</feature>
<organism evidence="8 9">
    <name type="scientific">Candidatus Eisenbergiella pullistercoris</name>
    <dbReference type="NCBI Taxonomy" id="2838555"/>
    <lineage>
        <taxon>Bacteria</taxon>
        <taxon>Bacillati</taxon>
        <taxon>Bacillota</taxon>
        <taxon>Clostridia</taxon>
        <taxon>Lachnospirales</taxon>
        <taxon>Lachnospiraceae</taxon>
        <taxon>Eisenbergiella</taxon>
    </lineage>
</organism>
<keyword evidence="4 7" id="KW-0812">Transmembrane</keyword>
<reference evidence="8" key="1">
    <citation type="journal article" date="2021" name="PeerJ">
        <title>Extensive microbial diversity within the chicken gut microbiome revealed by metagenomics and culture.</title>
        <authorList>
            <person name="Gilroy R."/>
            <person name="Ravi A."/>
            <person name="Getino M."/>
            <person name="Pursley I."/>
            <person name="Horton D.L."/>
            <person name="Alikhan N.F."/>
            <person name="Baker D."/>
            <person name="Gharbi K."/>
            <person name="Hall N."/>
            <person name="Watson M."/>
            <person name="Adriaenssens E.M."/>
            <person name="Foster-Nyarko E."/>
            <person name="Jarju S."/>
            <person name="Secka A."/>
            <person name="Antonio M."/>
            <person name="Oren A."/>
            <person name="Chaudhuri R.R."/>
            <person name="La Ragione R."/>
            <person name="Hildebrand F."/>
            <person name="Pallen M.J."/>
        </authorList>
    </citation>
    <scope>NUCLEOTIDE SEQUENCE</scope>
    <source>
        <strain evidence="8">ChiSxjej3B15-24422</strain>
    </source>
</reference>
<accession>A0A9D1YTT4</accession>
<dbReference type="InterPro" id="IPR011701">
    <property type="entry name" value="MFS"/>
</dbReference>
<dbReference type="InterPro" id="IPR051788">
    <property type="entry name" value="MFS_Transporter"/>
</dbReference>
<gene>
    <name evidence="8" type="ORF">H9831_10245</name>
</gene>
<feature type="transmembrane region" description="Helical" evidence="7">
    <location>
        <begin position="303"/>
        <end position="322"/>
    </location>
</feature>
<feature type="transmembrane region" description="Helical" evidence="7">
    <location>
        <begin position="143"/>
        <end position="163"/>
    </location>
</feature>
<feature type="transmembrane region" description="Helical" evidence="7">
    <location>
        <begin position="12"/>
        <end position="32"/>
    </location>
</feature>
<evidence type="ECO:0000256" key="5">
    <source>
        <dbReference type="ARBA" id="ARBA00022989"/>
    </source>
</evidence>
<feature type="transmembrane region" description="Helical" evidence="7">
    <location>
        <begin position="211"/>
        <end position="230"/>
    </location>
</feature>
<name>A0A9D1YTT4_9FIRM</name>
<dbReference type="Gene3D" id="1.20.1250.20">
    <property type="entry name" value="MFS general substrate transporter like domains"/>
    <property type="match status" value="2"/>
</dbReference>
<keyword evidence="3" id="KW-0813">Transport</keyword>
<sequence length="408" mass="43555">MKNKYNQTITACFVGYIVQAVINNFAPLLFLTFQESYQIPLSQITLLVTFNFGIQLLVDLLSVGLIDRIGYRAAMIAAHIFSAAGLILLTVLPELLPVPFIGILISVGVYAVGGGLLEVLVSPVVEACPSDNKEKAMSMLHSFYCWGYAGVVLISTLFFSIAGIGNWRILALIWALLPLGNAFVFTRVPIAPLIEDGEKGMGLKGLFKSRLFWILMVMMVCAGAGEQSVSQWASTFAEKGLGISKTAGDLAGPLAFAVMMGTSRLFYGKYGDRINLERFMICSSGLCILSYLGISLLPVPGLNLIACAACGLSVGIMWPGTFSRASAALPKGGTAMFALMALAGDVGCSTGPTLVGMVSGVMGDNLKMGILAGTVFPCLLLIGLLVSRKGVRQKYLNRLRNGEFTRRS</sequence>
<evidence type="ECO:0000256" key="4">
    <source>
        <dbReference type="ARBA" id="ARBA00022692"/>
    </source>
</evidence>
<feature type="transmembrane region" description="Helical" evidence="7">
    <location>
        <begin position="279"/>
        <end position="297"/>
    </location>
</feature>
<proteinExistence type="inferred from homology"/>
<evidence type="ECO:0000313" key="9">
    <source>
        <dbReference type="Proteomes" id="UP000824007"/>
    </source>
</evidence>
<feature type="transmembrane region" description="Helical" evidence="7">
    <location>
        <begin position="368"/>
        <end position="386"/>
    </location>
</feature>
<comment type="caution">
    <text evidence="8">The sequence shown here is derived from an EMBL/GenBank/DDBJ whole genome shotgun (WGS) entry which is preliminary data.</text>
</comment>
<feature type="transmembrane region" description="Helical" evidence="7">
    <location>
        <begin position="98"/>
        <end position="122"/>
    </location>
</feature>
<comment type="subcellular location">
    <subcellularLocation>
        <location evidence="1">Cell membrane</location>
        <topology evidence="1">Multi-pass membrane protein</topology>
    </subcellularLocation>
</comment>
<dbReference type="Proteomes" id="UP000824007">
    <property type="component" value="Unassembled WGS sequence"/>
</dbReference>
<evidence type="ECO:0000313" key="8">
    <source>
        <dbReference type="EMBL" id="HIY61037.1"/>
    </source>
</evidence>
<evidence type="ECO:0000256" key="7">
    <source>
        <dbReference type="SAM" id="Phobius"/>
    </source>
</evidence>
<dbReference type="EMBL" id="DXDD01000127">
    <property type="protein sequence ID" value="HIY61037.1"/>
    <property type="molecule type" value="Genomic_DNA"/>
</dbReference>